<evidence type="ECO:0000313" key="3">
    <source>
        <dbReference type="Proteomes" id="UP000318126"/>
    </source>
</evidence>
<evidence type="ECO:0000256" key="1">
    <source>
        <dbReference type="SAM" id="SignalP"/>
    </source>
</evidence>
<evidence type="ECO:0000313" key="2">
    <source>
        <dbReference type="EMBL" id="TRY15817.1"/>
    </source>
</evidence>
<organism evidence="2 3">
    <name type="scientific">Shewanella hanedai</name>
    <name type="common">Alteromonas hanedai</name>
    <dbReference type="NCBI Taxonomy" id="25"/>
    <lineage>
        <taxon>Bacteria</taxon>
        <taxon>Pseudomonadati</taxon>
        <taxon>Pseudomonadota</taxon>
        <taxon>Gammaproteobacteria</taxon>
        <taxon>Alteromonadales</taxon>
        <taxon>Shewanellaceae</taxon>
        <taxon>Shewanella</taxon>
    </lineage>
</organism>
<reference evidence="3" key="1">
    <citation type="submission" date="2019-07" db="EMBL/GenBank/DDBJ databases">
        <title>Shewanella sp. YLB-08 draft genomic sequence.</title>
        <authorList>
            <person name="Yu L."/>
        </authorList>
    </citation>
    <scope>NUCLEOTIDE SEQUENCE [LARGE SCALE GENOMIC DNA]</scope>
    <source>
        <strain evidence="3">JCM 20706</strain>
    </source>
</reference>
<keyword evidence="3" id="KW-1185">Reference proteome</keyword>
<accession>A0A553JTN3</accession>
<dbReference type="Proteomes" id="UP000318126">
    <property type="component" value="Unassembled WGS sequence"/>
</dbReference>
<comment type="caution">
    <text evidence="2">The sequence shown here is derived from an EMBL/GenBank/DDBJ whole genome shotgun (WGS) entry which is preliminary data.</text>
</comment>
<name>A0A553JTN3_SHEHA</name>
<dbReference type="OrthoDB" id="7051217at2"/>
<dbReference type="RefSeq" id="WP_143562914.1">
    <property type="nucleotide sequence ID" value="NZ_BMPL01000002.1"/>
</dbReference>
<evidence type="ECO:0008006" key="4">
    <source>
        <dbReference type="Google" id="ProtNLM"/>
    </source>
</evidence>
<sequence>MTSRILGYVCMTLLLCTLNANAVGKRPIDSDRPDDPYVSDLVDIGVPLGGVDVRIYNPETDSFDDTYIAGPRYTHFGKVDEFLFPTFKNGMRTEYLVQDTHSLGTSSNQSYDVVDIQNPLPNGSVFSSVPSDSTILRHAYAEGVFPIKMGSGMIHRNRIIARPQMYTFVLHTSRNNITLSQRDENGHAYLVNLSLYGGVDFPEANNAELRLGNKMQAVFADTDGNGEDDTLAIEYYGKIYVWNITNFLWHDDYKYIENYVQSYTIDKMNFATDSSSDYVASLSVGKVHPEKKGEQLIYLYAYKYISEQRYPSNSRMNVLKVISLGSTGYRTIFSMDNVGINSLIEQYRGKDFGEANYTTATVTNFSNTDKPQIALGGVYYQLRGSFGDYTYQTISVLELSNVGNDELVVSDIPSVFKWSTDLSVSTMYKQNSIAAADMIGLGQDYLAFSNQIFAYDPSADSKMTSIKTVNTGSYSEVYMEWVSGNFADDYNEFLYVDDEARLKTIDGSDLNYRAEGEELILVHVNRDYGKYSLRRYELFDIDSGIFDDLMDNGSIVRSSVGVGPDDYLSPILHYTPVKTINSGYNYDFPGLYAGNTDYDLGTAEYADIHTVRISPPILNTAIETVPYYSAIANEQRSTVSVAYTTDSVAIEGYEYRNGFGASISAEFGGDVGPGFKIGFESAFSKSTYSGQGIVTAGGVGFTAHSGLNMLVFDFIPMDVFTYTITGTPNIPGGALVGDPIEFNVIREPIRFSTSHRDWSAAMDNLGNPFSSYDHVFDGELGVPSSYLNKSELQVQYPYRYPDSNYQMGVSRSMGTRLSITETTGRAYEDITSKAHDFDFTFGLSYSAKIAKFETSSTYSHGFTNSVYKYTATMISASGEIDGFPQAESDKFTPYTVGSYMAEVTSENEPQYLKVGYYLK</sequence>
<dbReference type="AlphaFoldDB" id="A0A553JTN3"/>
<proteinExistence type="predicted"/>
<gene>
    <name evidence="2" type="ORF">FN961_02200</name>
</gene>
<feature type="signal peptide" evidence="1">
    <location>
        <begin position="1"/>
        <end position="22"/>
    </location>
</feature>
<protein>
    <recommendedName>
        <fullName evidence="4">Insecticide toxin TcdB middle/N-terminal domain-containing protein</fullName>
    </recommendedName>
</protein>
<dbReference type="EMBL" id="VKGK01000002">
    <property type="protein sequence ID" value="TRY15817.1"/>
    <property type="molecule type" value="Genomic_DNA"/>
</dbReference>
<feature type="chain" id="PRO_5022011258" description="Insecticide toxin TcdB middle/N-terminal domain-containing protein" evidence="1">
    <location>
        <begin position="23"/>
        <end position="919"/>
    </location>
</feature>
<keyword evidence="1" id="KW-0732">Signal</keyword>